<evidence type="ECO:0000313" key="1">
    <source>
        <dbReference type="EMBL" id="KAE8161288.1"/>
    </source>
</evidence>
<accession>A0A5N6URM5</accession>
<proteinExistence type="predicted"/>
<reference evidence="1 2" key="1">
    <citation type="submission" date="2019-04" db="EMBL/GenBank/DDBJ databases">
        <title>Friends and foes A comparative genomics study of 23 Aspergillus species from section Flavi.</title>
        <authorList>
            <consortium name="DOE Joint Genome Institute"/>
            <person name="Kjaerbolling I."/>
            <person name="Vesth T."/>
            <person name="Frisvad J.C."/>
            <person name="Nybo J.L."/>
            <person name="Theobald S."/>
            <person name="Kildgaard S."/>
            <person name="Isbrandt T."/>
            <person name="Kuo A."/>
            <person name="Sato A."/>
            <person name="Lyhne E.K."/>
            <person name="Kogle M.E."/>
            <person name="Wiebenga A."/>
            <person name="Kun R.S."/>
            <person name="Lubbers R.J."/>
            <person name="Makela M.R."/>
            <person name="Barry K."/>
            <person name="Chovatia M."/>
            <person name="Clum A."/>
            <person name="Daum C."/>
            <person name="Haridas S."/>
            <person name="He G."/>
            <person name="LaButti K."/>
            <person name="Lipzen A."/>
            <person name="Mondo S."/>
            <person name="Riley R."/>
            <person name="Salamov A."/>
            <person name="Simmons B.A."/>
            <person name="Magnuson J.K."/>
            <person name="Henrissat B."/>
            <person name="Mortensen U.H."/>
            <person name="Larsen T.O."/>
            <person name="Devries R.P."/>
            <person name="Grigoriev I.V."/>
            <person name="Machida M."/>
            <person name="Baker S.E."/>
            <person name="Andersen M.R."/>
        </authorList>
    </citation>
    <scope>NUCLEOTIDE SEQUENCE [LARGE SCALE GENOMIC DNA]</scope>
    <source>
        <strain evidence="1 2">CBS 117626</strain>
    </source>
</reference>
<sequence length="87" mass="9570">MTGSLTQPGSHLIGPFARESLADYLGSQMNAPGPFLSATEYFNAHVQLTLDLISQQGVYVNVTVDSFLIHRFHLDKLLETCAMSDLK</sequence>
<keyword evidence="2" id="KW-1185">Reference proteome</keyword>
<gene>
    <name evidence="1" type="ORF">BDV40DRAFT_193150</name>
</gene>
<evidence type="ECO:0000313" key="2">
    <source>
        <dbReference type="Proteomes" id="UP000326950"/>
    </source>
</evidence>
<dbReference type="AlphaFoldDB" id="A0A5N6URM5"/>
<name>A0A5N6URM5_ASPTM</name>
<dbReference type="OrthoDB" id="5327538at2759"/>
<organism evidence="1 2">
    <name type="scientific">Aspergillus tamarii</name>
    <dbReference type="NCBI Taxonomy" id="41984"/>
    <lineage>
        <taxon>Eukaryota</taxon>
        <taxon>Fungi</taxon>
        <taxon>Dikarya</taxon>
        <taxon>Ascomycota</taxon>
        <taxon>Pezizomycotina</taxon>
        <taxon>Eurotiomycetes</taxon>
        <taxon>Eurotiomycetidae</taxon>
        <taxon>Eurotiales</taxon>
        <taxon>Aspergillaceae</taxon>
        <taxon>Aspergillus</taxon>
        <taxon>Aspergillus subgen. Circumdati</taxon>
    </lineage>
</organism>
<protein>
    <submittedName>
        <fullName evidence="1">Uncharacterized protein</fullName>
    </submittedName>
</protein>
<dbReference type="Proteomes" id="UP000326950">
    <property type="component" value="Unassembled WGS sequence"/>
</dbReference>
<dbReference type="EMBL" id="ML738644">
    <property type="protein sequence ID" value="KAE8161288.1"/>
    <property type="molecule type" value="Genomic_DNA"/>
</dbReference>